<dbReference type="PANTHER" id="PTHR43663">
    <property type="entry name" value="CHROMATE TRANSPORT PROTEIN-RELATED"/>
    <property type="match status" value="1"/>
</dbReference>
<dbReference type="PANTHER" id="PTHR43663:SF1">
    <property type="entry name" value="CHROMATE TRANSPORTER"/>
    <property type="match status" value="1"/>
</dbReference>
<proteinExistence type="inferred from homology"/>
<dbReference type="GO" id="GO:0015109">
    <property type="term" value="F:chromate transmembrane transporter activity"/>
    <property type="evidence" value="ECO:0007669"/>
    <property type="project" value="InterPro"/>
</dbReference>
<evidence type="ECO:0000313" key="8">
    <source>
        <dbReference type="EMBL" id="NLD31518.1"/>
    </source>
</evidence>
<dbReference type="Pfam" id="PF02417">
    <property type="entry name" value="Chromate_transp"/>
    <property type="match status" value="1"/>
</dbReference>
<comment type="subcellular location">
    <subcellularLocation>
        <location evidence="1">Cell membrane</location>
        <topology evidence="1">Multi-pass membrane protein</topology>
    </subcellularLocation>
</comment>
<keyword evidence="3" id="KW-1003">Cell membrane</keyword>
<feature type="transmembrane region" description="Helical" evidence="7">
    <location>
        <begin position="125"/>
        <end position="145"/>
    </location>
</feature>
<accession>A0A847D4D6</accession>
<evidence type="ECO:0000256" key="6">
    <source>
        <dbReference type="ARBA" id="ARBA00023136"/>
    </source>
</evidence>
<feature type="transmembrane region" description="Helical" evidence="7">
    <location>
        <begin position="20"/>
        <end position="40"/>
    </location>
</feature>
<keyword evidence="4 7" id="KW-0812">Transmembrane</keyword>
<dbReference type="InterPro" id="IPR052518">
    <property type="entry name" value="CHR_Transporter"/>
</dbReference>
<reference evidence="8 9" key="1">
    <citation type="journal article" date="2020" name="Biotechnol. Biofuels">
        <title>New insights from the biogas microbiome by comprehensive genome-resolved metagenomics of nearly 1600 species originating from multiple anaerobic digesters.</title>
        <authorList>
            <person name="Campanaro S."/>
            <person name="Treu L."/>
            <person name="Rodriguez-R L.M."/>
            <person name="Kovalovszki A."/>
            <person name="Ziels R.M."/>
            <person name="Maus I."/>
            <person name="Zhu X."/>
            <person name="Kougias P.G."/>
            <person name="Basile A."/>
            <person name="Luo G."/>
            <person name="Schluter A."/>
            <person name="Konstantinidis K.T."/>
            <person name="Angelidaki I."/>
        </authorList>
    </citation>
    <scope>NUCLEOTIDE SEQUENCE [LARGE SCALE GENOMIC DNA]</scope>
    <source>
        <strain evidence="8">AS07pgkLD_105</strain>
    </source>
</reference>
<evidence type="ECO:0000256" key="5">
    <source>
        <dbReference type="ARBA" id="ARBA00022989"/>
    </source>
</evidence>
<comment type="similarity">
    <text evidence="2">Belongs to the chromate ion transporter (CHR) (TC 2.A.51) family.</text>
</comment>
<dbReference type="EMBL" id="JAAZCD010000110">
    <property type="protein sequence ID" value="NLD31518.1"/>
    <property type="molecule type" value="Genomic_DNA"/>
</dbReference>
<evidence type="ECO:0000256" key="2">
    <source>
        <dbReference type="ARBA" id="ARBA00005262"/>
    </source>
</evidence>
<evidence type="ECO:0000313" key="9">
    <source>
        <dbReference type="Proteomes" id="UP000589373"/>
    </source>
</evidence>
<dbReference type="AlphaFoldDB" id="A0A847D4D6"/>
<protein>
    <submittedName>
        <fullName evidence="8">Chromate transporter</fullName>
    </submittedName>
</protein>
<evidence type="ECO:0000256" key="1">
    <source>
        <dbReference type="ARBA" id="ARBA00004651"/>
    </source>
</evidence>
<keyword evidence="5 7" id="KW-1133">Transmembrane helix</keyword>
<comment type="caution">
    <text evidence="8">The sequence shown here is derived from an EMBL/GenBank/DDBJ whole genome shotgun (WGS) entry which is preliminary data.</text>
</comment>
<feature type="transmembrane region" description="Helical" evidence="7">
    <location>
        <begin position="89"/>
        <end position="113"/>
    </location>
</feature>
<dbReference type="Proteomes" id="UP000589373">
    <property type="component" value="Unassembled WGS sequence"/>
</dbReference>
<evidence type="ECO:0000256" key="7">
    <source>
        <dbReference type="SAM" id="Phobius"/>
    </source>
</evidence>
<name>A0A847D4D6_9LACT</name>
<feature type="transmembrane region" description="Helical" evidence="7">
    <location>
        <begin position="60"/>
        <end position="83"/>
    </location>
</feature>
<feature type="transmembrane region" description="Helical" evidence="7">
    <location>
        <begin position="157"/>
        <end position="189"/>
    </location>
</feature>
<dbReference type="InterPro" id="IPR003370">
    <property type="entry name" value="Chromate_transpt"/>
</dbReference>
<dbReference type="GO" id="GO:0005886">
    <property type="term" value="C:plasma membrane"/>
    <property type="evidence" value="ECO:0007669"/>
    <property type="project" value="UniProtKB-SubCell"/>
</dbReference>
<keyword evidence="6 7" id="KW-0472">Membrane</keyword>
<evidence type="ECO:0000256" key="4">
    <source>
        <dbReference type="ARBA" id="ARBA00022692"/>
    </source>
</evidence>
<evidence type="ECO:0000256" key="3">
    <source>
        <dbReference type="ARBA" id="ARBA00022475"/>
    </source>
</evidence>
<gene>
    <name evidence="8" type="ORF">GX662_04580</name>
</gene>
<organism evidence="8 9">
    <name type="scientific">Trichococcus flocculiformis</name>
    <dbReference type="NCBI Taxonomy" id="82803"/>
    <lineage>
        <taxon>Bacteria</taxon>
        <taxon>Bacillati</taxon>
        <taxon>Bacillota</taxon>
        <taxon>Bacilli</taxon>
        <taxon>Lactobacillales</taxon>
        <taxon>Carnobacteriaceae</taxon>
        <taxon>Trichococcus</taxon>
    </lineage>
</organism>
<sequence>MKRWGDSLANQEKSVRLFWLLFKSTFVLSAFTFGGGYVIVPLMQKKFVEQLKWIDSDEMLDLVALGQSAPGAIAVNTSILVGYRVAGFLGALVTVFGTVAPPLIIITIVSYFYMNFRENPIVDALMIGMQAGVAAVIVNVVIGMVSGVLKQRDIVNILLLLVAFIASYFFDVHVVLIIFLAGLIGFVNLSYQEKKGAIK</sequence>